<dbReference type="AlphaFoldDB" id="A0A242U3X3"/>
<evidence type="ECO:0000313" key="3">
    <source>
        <dbReference type="EMBL" id="OTU25954.1"/>
    </source>
</evidence>
<gene>
    <name evidence="3" type="ORF">CAT59_17245</name>
</gene>
<dbReference type="RefSeq" id="WP_086376265.1">
    <property type="nucleotide sequence ID" value="NZ_JADVOL010000007.1"/>
</dbReference>
<dbReference type="Proteomes" id="UP000195162">
    <property type="component" value="Unassembled WGS sequence"/>
</dbReference>
<evidence type="ECO:0000313" key="4">
    <source>
        <dbReference type="Proteomes" id="UP000195162"/>
    </source>
</evidence>
<comment type="caution">
    <text evidence="3">The sequence shown here is derived from an EMBL/GenBank/DDBJ whole genome shotgun (WGS) entry which is preliminary data.</text>
</comment>
<evidence type="ECO:0000256" key="1">
    <source>
        <dbReference type="SAM" id="Phobius"/>
    </source>
</evidence>
<feature type="domain" description="DUF4236" evidence="2">
    <location>
        <begin position="3"/>
        <end position="57"/>
    </location>
</feature>
<evidence type="ECO:0000259" key="2">
    <source>
        <dbReference type="Pfam" id="PF14020"/>
    </source>
</evidence>
<keyword evidence="1" id="KW-0472">Membrane</keyword>
<sequence length="138" mass="15331">MGFNFRKSFKIAPGLRLNVGKKGISSVSIGGKGARVNLSKKGTRTTVGIPGTGLSYSNFISHKKKAPPPLNSYQPQPFINTSTSRMPPNRSVSFLLGFGIFWMPYIFAWFTLRSGYSSTARWISFIWMVFVLLIVMAD</sequence>
<keyword evidence="1" id="KW-0812">Transmembrane</keyword>
<reference evidence="3 4" key="1">
    <citation type="submission" date="2017-05" db="EMBL/GenBank/DDBJ databases">
        <authorList>
            <person name="Song R."/>
            <person name="Chenine A.L."/>
            <person name="Ruprecht R.M."/>
        </authorList>
    </citation>
    <scope>NUCLEOTIDE SEQUENCE [LARGE SCALE GENOMIC DNA]</scope>
    <source>
        <strain evidence="3 4">ARLG1955</strain>
    </source>
</reference>
<keyword evidence="1" id="KW-1133">Transmembrane helix</keyword>
<proteinExistence type="predicted"/>
<protein>
    <recommendedName>
        <fullName evidence="2">DUF4236 domain-containing protein</fullName>
    </recommendedName>
</protein>
<name>A0A242U3X3_ACIPI</name>
<organism evidence="3 4">
    <name type="scientific">Acinetobacter pittii</name>
    <name type="common">Acinetobacter genomosp. 3</name>
    <dbReference type="NCBI Taxonomy" id="48296"/>
    <lineage>
        <taxon>Bacteria</taxon>
        <taxon>Pseudomonadati</taxon>
        <taxon>Pseudomonadota</taxon>
        <taxon>Gammaproteobacteria</taxon>
        <taxon>Moraxellales</taxon>
        <taxon>Moraxellaceae</taxon>
        <taxon>Acinetobacter</taxon>
        <taxon>Acinetobacter calcoaceticus/baumannii complex</taxon>
    </lineage>
</organism>
<accession>A0A242U3X3</accession>
<feature type="transmembrane region" description="Helical" evidence="1">
    <location>
        <begin position="92"/>
        <end position="112"/>
    </location>
</feature>
<feature type="transmembrane region" description="Helical" evidence="1">
    <location>
        <begin position="118"/>
        <end position="137"/>
    </location>
</feature>
<dbReference type="EMBL" id="NGIR01000032">
    <property type="protein sequence ID" value="OTU25954.1"/>
    <property type="molecule type" value="Genomic_DNA"/>
</dbReference>
<dbReference type="InterPro" id="IPR025330">
    <property type="entry name" value="DUF4236"/>
</dbReference>
<dbReference type="Pfam" id="PF14020">
    <property type="entry name" value="DUF4236"/>
    <property type="match status" value="1"/>
</dbReference>